<feature type="domain" description="Integrase zinc-binding" evidence="1">
    <location>
        <begin position="97"/>
        <end position="145"/>
    </location>
</feature>
<dbReference type="EMBL" id="AVOT02025342">
    <property type="protein sequence ID" value="MBW0516564.1"/>
    <property type="molecule type" value="Genomic_DNA"/>
</dbReference>
<keyword evidence="3" id="KW-1185">Reference proteome</keyword>
<dbReference type="Pfam" id="PF17921">
    <property type="entry name" value="Integrase_H2C2"/>
    <property type="match status" value="1"/>
</dbReference>
<dbReference type="AlphaFoldDB" id="A0A9Q3HVH5"/>
<reference evidence="2" key="1">
    <citation type="submission" date="2021-03" db="EMBL/GenBank/DDBJ databases">
        <title>Draft genome sequence of rust myrtle Austropuccinia psidii MF-1, a brazilian biotype.</title>
        <authorList>
            <person name="Quecine M.C."/>
            <person name="Pachon D.M.R."/>
            <person name="Bonatelli M.L."/>
            <person name="Correr F.H."/>
            <person name="Franceschini L.M."/>
            <person name="Leite T.F."/>
            <person name="Margarido G.R.A."/>
            <person name="Almeida C.A."/>
            <person name="Ferrarezi J.A."/>
            <person name="Labate C.A."/>
        </authorList>
    </citation>
    <scope>NUCLEOTIDE SEQUENCE</scope>
    <source>
        <strain evidence="2">MF-1</strain>
    </source>
</reference>
<dbReference type="OrthoDB" id="8067401at2759"/>
<protein>
    <recommendedName>
        <fullName evidence="1">Integrase zinc-binding domain-containing protein</fullName>
    </recommendedName>
</protein>
<gene>
    <name evidence="2" type="ORF">O181_056279</name>
</gene>
<name>A0A9Q3HVH5_9BASI</name>
<organism evidence="2 3">
    <name type="scientific">Austropuccinia psidii MF-1</name>
    <dbReference type="NCBI Taxonomy" id="1389203"/>
    <lineage>
        <taxon>Eukaryota</taxon>
        <taxon>Fungi</taxon>
        <taxon>Dikarya</taxon>
        <taxon>Basidiomycota</taxon>
        <taxon>Pucciniomycotina</taxon>
        <taxon>Pucciniomycetes</taxon>
        <taxon>Pucciniales</taxon>
        <taxon>Sphaerophragmiaceae</taxon>
        <taxon>Austropuccinia</taxon>
    </lineage>
</organism>
<comment type="caution">
    <text evidence="2">The sequence shown here is derived from an EMBL/GenBank/DDBJ whole genome shotgun (WGS) entry which is preliminary data.</text>
</comment>
<evidence type="ECO:0000313" key="3">
    <source>
        <dbReference type="Proteomes" id="UP000765509"/>
    </source>
</evidence>
<proteinExistence type="predicted"/>
<evidence type="ECO:0000259" key="1">
    <source>
        <dbReference type="Pfam" id="PF17921"/>
    </source>
</evidence>
<sequence>MSIVHKAGNIHKNSNGASRWALGNTPDNPGYVPLEAEPQNPIEEIKITDIVTELVEEVRESYKKDRNCYILTSLLDEDCKDTYLATSIDETWKMSYSECHDSIYSRHLSEYRTLVKVKNCARWPYWRKETIEYCHTCDRCQNKNRSKGKEFGLTIHIQEPKSAWEVAHMDWVTALPSSGDKIYNSCLVIVNRYSKTPYSYHVIRITLLWIKLFFYGVELFHIQDYLRIS</sequence>
<evidence type="ECO:0000313" key="2">
    <source>
        <dbReference type="EMBL" id="MBW0516564.1"/>
    </source>
</evidence>
<dbReference type="InterPro" id="IPR041588">
    <property type="entry name" value="Integrase_H2C2"/>
</dbReference>
<dbReference type="Proteomes" id="UP000765509">
    <property type="component" value="Unassembled WGS sequence"/>
</dbReference>
<accession>A0A9Q3HVH5</accession>
<dbReference type="Gene3D" id="1.10.340.70">
    <property type="match status" value="1"/>
</dbReference>